<dbReference type="GeneID" id="92727839"/>
<dbReference type="RefSeq" id="WP_052722131.1">
    <property type="nucleotide sequence ID" value="NZ_JAFFSY010000002.1"/>
</dbReference>
<accession>A0ABS9HKR2</accession>
<keyword evidence="2" id="KW-1185">Reference proteome</keyword>
<sequence>MEKYISTLKSENALAPVEELTGSVEVTAPEEAVTTTNTDVAARGKDADIDNEIGAVSRKDEHVEVMA</sequence>
<comment type="caution">
    <text evidence="1">The sequence shown here is derived from an EMBL/GenBank/DDBJ whole genome shotgun (WGS) entry which is preliminary data.</text>
</comment>
<evidence type="ECO:0000313" key="2">
    <source>
        <dbReference type="Proteomes" id="UP001200604"/>
    </source>
</evidence>
<reference evidence="1 2" key="1">
    <citation type="submission" date="2022-01" db="EMBL/GenBank/DDBJ databases">
        <title>Identification and Characterization of Corynebacterium sp.</title>
        <authorList>
            <person name="Luo Q."/>
            <person name="Qu P."/>
            <person name="Chen Q."/>
        </authorList>
    </citation>
    <scope>NUCLEOTIDE SEQUENCE [LARGE SCALE GENOMIC DNA]</scope>
    <source>
        <strain evidence="1 2">MC-12</strain>
    </source>
</reference>
<dbReference type="Proteomes" id="UP001200604">
    <property type="component" value="Unassembled WGS sequence"/>
</dbReference>
<protein>
    <submittedName>
        <fullName evidence="1">Uncharacterized protein</fullName>
    </submittedName>
</protein>
<name>A0ABS9HKR2_9CORY</name>
<gene>
    <name evidence="1" type="ORF">L3H44_08265</name>
</gene>
<evidence type="ECO:0000313" key="1">
    <source>
        <dbReference type="EMBL" id="MCF6774397.1"/>
    </source>
</evidence>
<proteinExistence type="predicted"/>
<organism evidence="1 2">
    <name type="scientific">Corynebacterium parakroppenstedtii</name>
    <dbReference type="NCBI Taxonomy" id="2828363"/>
    <lineage>
        <taxon>Bacteria</taxon>
        <taxon>Bacillati</taxon>
        <taxon>Actinomycetota</taxon>
        <taxon>Actinomycetes</taxon>
        <taxon>Mycobacteriales</taxon>
        <taxon>Corynebacteriaceae</taxon>
        <taxon>Corynebacterium</taxon>
    </lineage>
</organism>
<dbReference type="EMBL" id="JAKJKU010000003">
    <property type="protein sequence ID" value="MCF6774397.1"/>
    <property type="molecule type" value="Genomic_DNA"/>
</dbReference>